<keyword evidence="1" id="KW-1133">Transmembrane helix</keyword>
<organism evidence="2 3">
    <name type="scientific">Acinetobacter boissieri</name>
    <dbReference type="NCBI Taxonomy" id="1219383"/>
    <lineage>
        <taxon>Bacteria</taxon>
        <taxon>Pseudomonadati</taxon>
        <taxon>Pseudomonadota</taxon>
        <taxon>Gammaproteobacteria</taxon>
        <taxon>Moraxellales</taxon>
        <taxon>Moraxellaceae</taxon>
        <taxon>Acinetobacter</taxon>
    </lineage>
</organism>
<keyword evidence="1" id="KW-0472">Membrane</keyword>
<evidence type="ECO:0000313" key="3">
    <source>
        <dbReference type="Proteomes" id="UP000242501"/>
    </source>
</evidence>
<keyword evidence="1" id="KW-0812">Transmembrane</keyword>
<name>A0A1G6ID09_9GAMM</name>
<accession>A0A1G6ID09</accession>
<dbReference type="EMBL" id="FMYL01000008">
    <property type="protein sequence ID" value="SDC04348.1"/>
    <property type="molecule type" value="Genomic_DNA"/>
</dbReference>
<reference evidence="3" key="1">
    <citation type="submission" date="2016-09" db="EMBL/GenBank/DDBJ databases">
        <authorList>
            <person name="Varghese N."/>
            <person name="Submissions S."/>
        </authorList>
    </citation>
    <scope>NUCLEOTIDE SEQUENCE [LARGE SCALE GENOMIC DNA]</scope>
    <source>
        <strain evidence="3">ANC 4422</strain>
    </source>
</reference>
<evidence type="ECO:0000313" key="2">
    <source>
        <dbReference type="EMBL" id="SDC04348.1"/>
    </source>
</evidence>
<keyword evidence="3" id="KW-1185">Reference proteome</keyword>
<feature type="transmembrane region" description="Helical" evidence="1">
    <location>
        <begin position="50"/>
        <end position="67"/>
    </location>
</feature>
<dbReference type="STRING" id="1219383.SAMN05421733_10868"/>
<dbReference type="Proteomes" id="UP000242501">
    <property type="component" value="Unassembled WGS sequence"/>
</dbReference>
<feature type="transmembrane region" description="Helical" evidence="1">
    <location>
        <begin position="93"/>
        <end position="119"/>
    </location>
</feature>
<gene>
    <name evidence="2" type="ORF">SAMN05421733_10868</name>
</gene>
<protein>
    <submittedName>
        <fullName evidence="2">Uncharacterized protein</fullName>
    </submittedName>
</protein>
<sequence length="123" mass="13331">MLNTQTGMLHQLLSLLDQFPEGAIAISVYCGGTFIVLLCWYLITKPYSKFCAVSSLVLFALLVTPTVSEGNNAAVSPAIFGLLFGILTKEHNLIWFNAAAIVFVIGLGLLSGFCIMKFLRARA</sequence>
<evidence type="ECO:0000256" key="1">
    <source>
        <dbReference type="SAM" id="Phobius"/>
    </source>
</evidence>
<feature type="transmembrane region" description="Helical" evidence="1">
    <location>
        <begin position="22"/>
        <end position="43"/>
    </location>
</feature>
<proteinExistence type="predicted"/>
<dbReference type="AlphaFoldDB" id="A0A1G6ID09"/>